<feature type="compositionally biased region" description="Basic and acidic residues" evidence="3">
    <location>
        <begin position="383"/>
        <end position="392"/>
    </location>
</feature>
<dbReference type="OrthoDB" id="428734at2759"/>
<evidence type="ECO:0000313" key="5">
    <source>
        <dbReference type="EMBL" id="ODQ78089.1"/>
    </source>
</evidence>
<sequence length="532" mass="60780">MKDQGLQRSPYAPRYYTSLPCRVLNFSPSRDEHLSSQTKRSKKKAQNPASLTPEFIAEQRRLKKEAQEAKRQELIAQGIDPDQVNIPAELRFIKRPMLSVPGCVKEQRAVLEGVPEKLPITIMTYNLLAQALIRRKLFPTSGDALKWSRRSRVLLAEFKQYKSDILLLQEVDFVQYKSFWKDEFEKMGYALAYHRAGAKNHGVAIVWQKHLFEMKNQCFIDYDRTDTGDVLPRTITRNVGLIAALEFTPQLKKKYPNTTRSGILIGTTHLFWHPFGTYERARQTYIILAKFKEFAHTMSVVHNKGAPGKWFQFFGGDFNSQPFDAPYLSITRKPVVYDERCRRVVECSTSYIYSKNRGAVENENSNGDEDEENEEEPGGNVEKFGDQPKDPVPESFTPTPEQSLLVQQITDLHNALDMRVISLYSIGYKSTHPENSGTDNDRNEPAFSNWAHAWRGLLDYIFVVTAWDVTSDCRQVDSVEDVSRTTGVELRKLLRMPEPAEMGEEPSGQPRAGMYGSDHLCMIAEVDLDMGG</sequence>
<dbReference type="SUPFAM" id="SSF56219">
    <property type="entry name" value="DNase I-like"/>
    <property type="match status" value="1"/>
</dbReference>
<gene>
    <name evidence="5" type="ORF">BABINDRAFT_172525</name>
</gene>
<accession>A0A1E3QK65</accession>
<proteinExistence type="inferred from homology"/>
<protein>
    <recommendedName>
        <fullName evidence="4">Endonuclease/exonuclease/phosphatase domain-containing protein</fullName>
    </recommendedName>
</protein>
<keyword evidence="6" id="KW-1185">Reference proteome</keyword>
<dbReference type="Proteomes" id="UP000094336">
    <property type="component" value="Unassembled WGS sequence"/>
</dbReference>
<comment type="similarity">
    <text evidence="1">Belongs to the CCR4/nocturin family.</text>
</comment>
<dbReference type="Gene3D" id="3.60.10.10">
    <property type="entry name" value="Endonuclease/exonuclease/phosphatase"/>
    <property type="match status" value="1"/>
</dbReference>
<feature type="domain" description="Endonuclease/exonuclease/phosphatase" evidence="4">
    <location>
        <begin position="123"/>
        <end position="519"/>
    </location>
</feature>
<dbReference type="InterPro" id="IPR036691">
    <property type="entry name" value="Endo/exonu/phosph_ase_sf"/>
</dbReference>
<dbReference type="GO" id="GO:0006364">
    <property type="term" value="P:rRNA processing"/>
    <property type="evidence" value="ECO:0007669"/>
    <property type="project" value="EnsemblFungi"/>
</dbReference>
<organism evidence="5 6">
    <name type="scientific">Babjeviella inositovora NRRL Y-12698</name>
    <dbReference type="NCBI Taxonomy" id="984486"/>
    <lineage>
        <taxon>Eukaryota</taxon>
        <taxon>Fungi</taxon>
        <taxon>Dikarya</taxon>
        <taxon>Ascomycota</taxon>
        <taxon>Saccharomycotina</taxon>
        <taxon>Pichiomycetes</taxon>
        <taxon>Serinales incertae sedis</taxon>
        <taxon>Babjeviella</taxon>
    </lineage>
</organism>
<name>A0A1E3QK65_9ASCO</name>
<feature type="compositionally biased region" description="Acidic residues" evidence="3">
    <location>
        <begin position="366"/>
        <end position="377"/>
    </location>
</feature>
<dbReference type="AlphaFoldDB" id="A0A1E3QK65"/>
<dbReference type="PANTHER" id="PTHR12121">
    <property type="entry name" value="CARBON CATABOLITE REPRESSOR PROTEIN 4"/>
    <property type="match status" value="1"/>
</dbReference>
<evidence type="ECO:0000256" key="1">
    <source>
        <dbReference type="ARBA" id="ARBA00010774"/>
    </source>
</evidence>
<evidence type="ECO:0000259" key="4">
    <source>
        <dbReference type="Pfam" id="PF03372"/>
    </source>
</evidence>
<dbReference type="InterPro" id="IPR005135">
    <property type="entry name" value="Endo/exonuclease/phosphatase"/>
</dbReference>
<dbReference type="Pfam" id="PF03372">
    <property type="entry name" value="Exo_endo_phos"/>
    <property type="match status" value="1"/>
</dbReference>
<dbReference type="RefSeq" id="XP_018983417.1">
    <property type="nucleotide sequence ID" value="XM_019130892.1"/>
</dbReference>
<dbReference type="InterPro" id="IPR050410">
    <property type="entry name" value="CCR4/nocturin_mRNA_transcr"/>
</dbReference>
<feature type="region of interest" description="Disordered" evidence="3">
    <location>
        <begin position="27"/>
        <end position="55"/>
    </location>
</feature>
<evidence type="ECO:0000313" key="6">
    <source>
        <dbReference type="Proteomes" id="UP000094336"/>
    </source>
</evidence>
<reference evidence="6" key="1">
    <citation type="submission" date="2016-05" db="EMBL/GenBank/DDBJ databases">
        <title>Comparative genomics of biotechnologically important yeasts.</title>
        <authorList>
            <consortium name="DOE Joint Genome Institute"/>
            <person name="Riley R."/>
            <person name="Haridas S."/>
            <person name="Wolfe K.H."/>
            <person name="Lopes M.R."/>
            <person name="Hittinger C.T."/>
            <person name="Goker M."/>
            <person name="Salamov A."/>
            <person name="Wisecaver J."/>
            <person name="Long T.M."/>
            <person name="Aerts A.L."/>
            <person name="Barry K."/>
            <person name="Choi C."/>
            <person name="Clum A."/>
            <person name="Coughlan A.Y."/>
            <person name="Deshpande S."/>
            <person name="Douglass A.P."/>
            <person name="Hanson S.J."/>
            <person name="Klenk H.-P."/>
            <person name="Labutti K."/>
            <person name="Lapidus A."/>
            <person name="Lindquist E."/>
            <person name="Lipzen A."/>
            <person name="Meier-Kolthoff J.P."/>
            <person name="Ohm R.A."/>
            <person name="Otillar R.P."/>
            <person name="Pangilinan J."/>
            <person name="Peng Y."/>
            <person name="Rokas A."/>
            <person name="Rosa C.A."/>
            <person name="Scheuner C."/>
            <person name="Sibirny A.A."/>
            <person name="Slot J.C."/>
            <person name="Stielow J.B."/>
            <person name="Sun H."/>
            <person name="Kurtzman C.P."/>
            <person name="Blackwell M."/>
            <person name="Grigoriev I.V."/>
            <person name="Jeffries T.W."/>
        </authorList>
    </citation>
    <scope>NUCLEOTIDE SEQUENCE [LARGE SCALE GENOMIC DNA]</scope>
    <source>
        <strain evidence="6">NRRL Y-12698</strain>
    </source>
</reference>
<evidence type="ECO:0000256" key="3">
    <source>
        <dbReference type="SAM" id="MobiDB-lite"/>
    </source>
</evidence>
<dbReference type="EMBL" id="KV454437">
    <property type="protein sequence ID" value="ODQ78089.1"/>
    <property type="molecule type" value="Genomic_DNA"/>
</dbReference>
<feature type="region of interest" description="Disordered" evidence="3">
    <location>
        <begin position="358"/>
        <end position="399"/>
    </location>
</feature>
<dbReference type="PANTHER" id="PTHR12121:SF45">
    <property type="entry name" value="NOCTURNIN"/>
    <property type="match status" value="1"/>
</dbReference>
<dbReference type="GO" id="GO:0000175">
    <property type="term" value="F:3'-5'-RNA exonuclease activity"/>
    <property type="evidence" value="ECO:0007669"/>
    <property type="project" value="TreeGrafter"/>
</dbReference>
<dbReference type="GeneID" id="30148745"/>
<evidence type="ECO:0000256" key="2">
    <source>
        <dbReference type="ARBA" id="ARBA00022801"/>
    </source>
</evidence>
<dbReference type="GO" id="GO:0004521">
    <property type="term" value="F:RNA endonuclease activity"/>
    <property type="evidence" value="ECO:0007669"/>
    <property type="project" value="EnsemblFungi"/>
</dbReference>
<keyword evidence="2" id="KW-0378">Hydrolase</keyword>